<organism evidence="4 5">
    <name type="scientific">Propionibacterium cyclohexanicum</name>
    <dbReference type="NCBI Taxonomy" id="64702"/>
    <lineage>
        <taxon>Bacteria</taxon>
        <taxon>Bacillati</taxon>
        <taxon>Actinomycetota</taxon>
        <taxon>Actinomycetes</taxon>
        <taxon>Propionibacteriales</taxon>
        <taxon>Propionibacteriaceae</taxon>
        <taxon>Propionibacterium</taxon>
    </lineage>
</organism>
<dbReference type="RefSeq" id="WP_091967338.1">
    <property type="nucleotide sequence ID" value="NZ_FOGZ01000003.1"/>
</dbReference>
<keyword evidence="2" id="KW-0067">ATP-binding</keyword>
<dbReference type="AlphaFoldDB" id="A0A1H9QCY6"/>
<reference evidence="4 5" key="1">
    <citation type="submission" date="2016-10" db="EMBL/GenBank/DDBJ databases">
        <authorList>
            <person name="de Groot N.N."/>
        </authorList>
    </citation>
    <scope>NUCLEOTIDE SEQUENCE [LARGE SCALE GENOMIC DNA]</scope>
    <source>
        <strain evidence="4 5">DSM 16859</strain>
    </source>
</reference>
<dbReference type="InterPro" id="IPR027417">
    <property type="entry name" value="P-loop_NTPase"/>
</dbReference>
<dbReference type="SUPFAM" id="SSF52540">
    <property type="entry name" value="P-loop containing nucleoside triphosphate hydrolases"/>
    <property type="match status" value="1"/>
</dbReference>
<dbReference type="Proteomes" id="UP000198815">
    <property type="component" value="Unassembled WGS sequence"/>
</dbReference>
<keyword evidence="1" id="KW-0547">Nucleotide-binding</keyword>
<protein>
    <submittedName>
        <fullName evidence="4">ABC transporter</fullName>
    </submittedName>
</protein>
<name>A0A1H9QCY6_9ACTN</name>
<dbReference type="CDD" id="cd00267">
    <property type="entry name" value="ABC_ATPase"/>
    <property type="match status" value="1"/>
</dbReference>
<dbReference type="EMBL" id="FOGZ01000003">
    <property type="protein sequence ID" value="SER58278.1"/>
    <property type="molecule type" value="Genomic_DNA"/>
</dbReference>
<evidence type="ECO:0000313" key="5">
    <source>
        <dbReference type="Proteomes" id="UP000198815"/>
    </source>
</evidence>
<proteinExistence type="predicted"/>
<dbReference type="STRING" id="64702.SAMN05443377_10337"/>
<dbReference type="Gene3D" id="3.40.50.300">
    <property type="entry name" value="P-loop containing nucleotide triphosphate hydrolases"/>
    <property type="match status" value="1"/>
</dbReference>
<dbReference type="PANTHER" id="PTHR43158:SF2">
    <property type="entry name" value="SKFA PEPTIDE EXPORT ATP-BINDING PROTEIN SKFE"/>
    <property type="match status" value="1"/>
</dbReference>
<evidence type="ECO:0000313" key="4">
    <source>
        <dbReference type="EMBL" id="SER58278.1"/>
    </source>
</evidence>
<gene>
    <name evidence="4" type="ORF">SAMN05443377_10337</name>
</gene>
<dbReference type="GO" id="GO:0016887">
    <property type="term" value="F:ATP hydrolysis activity"/>
    <property type="evidence" value="ECO:0007669"/>
    <property type="project" value="InterPro"/>
</dbReference>
<evidence type="ECO:0000256" key="2">
    <source>
        <dbReference type="ARBA" id="ARBA00022840"/>
    </source>
</evidence>
<sequence>MTEFAIEAQDLQLRSKRGMVYGPLDWALERGQLGVVSGPPDSGKSTLMLTFTGRMKPSEPSKLRVLGSWLPGDARRVQQLSSVMGVGGLDDLDDVVTVRATVRERLAWLAPWYRVVRNPSDEQITQLCAPAFGQLPIPSGSTRIYKLSESSNLLLRIALALASKPELIAVDAVDQLHDVAERAVLWRRLDAIAASGITVVASTTGIEGLDTIDWTTPPTHLDLGLTDAAKES</sequence>
<dbReference type="InterPro" id="IPR003439">
    <property type="entry name" value="ABC_transporter-like_ATP-bd"/>
</dbReference>
<evidence type="ECO:0000256" key="1">
    <source>
        <dbReference type="ARBA" id="ARBA00022741"/>
    </source>
</evidence>
<keyword evidence="5" id="KW-1185">Reference proteome</keyword>
<dbReference type="PANTHER" id="PTHR43158">
    <property type="entry name" value="SKFA PEPTIDE EXPORT ATP-BINDING PROTEIN SKFE"/>
    <property type="match status" value="1"/>
</dbReference>
<accession>A0A1H9QCY6</accession>
<dbReference type="GO" id="GO:0005524">
    <property type="term" value="F:ATP binding"/>
    <property type="evidence" value="ECO:0007669"/>
    <property type="project" value="UniProtKB-KW"/>
</dbReference>
<dbReference type="Pfam" id="PF00005">
    <property type="entry name" value="ABC_tran"/>
    <property type="match status" value="1"/>
</dbReference>
<feature type="domain" description="ABC transporter" evidence="3">
    <location>
        <begin position="24"/>
        <end position="171"/>
    </location>
</feature>
<evidence type="ECO:0000259" key="3">
    <source>
        <dbReference type="Pfam" id="PF00005"/>
    </source>
</evidence>